<evidence type="ECO:0000256" key="12">
    <source>
        <dbReference type="ARBA" id="ARBA00022989"/>
    </source>
</evidence>
<keyword evidence="18" id="KW-0966">Cell projection</keyword>
<dbReference type="Pfam" id="PF00001">
    <property type="entry name" value="7tm_1"/>
    <property type="match status" value="1"/>
</dbReference>
<dbReference type="Gene3D" id="1.20.1070.10">
    <property type="entry name" value="Rhodopsin 7-helix transmembrane proteins"/>
    <property type="match status" value="1"/>
</dbReference>
<dbReference type="EMBL" id="WNYA01000003">
    <property type="protein sequence ID" value="KAG8583448.1"/>
    <property type="molecule type" value="Genomic_DNA"/>
</dbReference>
<evidence type="ECO:0000259" key="21">
    <source>
        <dbReference type="PROSITE" id="PS50262"/>
    </source>
</evidence>
<keyword evidence="8" id="KW-0597">Phosphoprotein</keyword>
<keyword evidence="12" id="KW-1133">Transmembrane helix</keyword>
<keyword evidence="13 20" id="KW-0297">G-protein coupled receptor</keyword>
<evidence type="ECO:0000313" key="22">
    <source>
        <dbReference type="EMBL" id="KAG8583448.1"/>
    </source>
</evidence>
<evidence type="ECO:0000256" key="18">
    <source>
        <dbReference type="ARBA" id="ARBA00023273"/>
    </source>
</evidence>
<comment type="similarity">
    <text evidence="20">Belongs to the G-protein coupled receptor 1 family.</text>
</comment>
<evidence type="ECO:0000256" key="9">
    <source>
        <dbReference type="ARBA" id="ARBA00022692"/>
    </source>
</evidence>
<keyword evidence="17 20" id="KW-0807">Transducer</keyword>
<dbReference type="InterPro" id="IPR000276">
    <property type="entry name" value="GPCR_Rhodpsn"/>
</dbReference>
<dbReference type="GO" id="GO:0031681">
    <property type="term" value="F:G-protein beta-subunit binding"/>
    <property type="evidence" value="ECO:0007669"/>
    <property type="project" value="TreeGrafter"/>
</dbReference>
<dbReference type="AlphaFoldDB" id="A0AAV7CGI2"/>
<evidence type="ECO:0000256" key="14">
    <source>
        <dbReference type="ARBA" id="ARBA00023136"/>
    </source>
</evidence>
<dbReference type="PRINTS" id="PR00384">
    <property type="entry name" value="OPIOIDR"/>
</dbReference>
<keyword evidence="9 20" id="KW-0812">Transmembrane</keyword>
<keyword evidence="23" id="KW-1185">Reference proteome</keyword>
<dbReference type="PROSITE" id="PS00237">
    <property type="entry name" value="G_PROTEIN_RECEP_F1_1"/>
    <property type="match status" value="1"/>
</dbReference>
<evidence type="ECO:0000256" key="2">
    <source>
        <dbReference type="ARBA" id="ARBA00004279"/>
    </source>
</evidence>
<comment type="caution">
    <text evidence="22">The sequence shown here is derived from an EMBL/GenBank/DDBJ whole genome shotgun (WGS) entry which is preliminary data.</text>
</comment>
<keyword evidence="14" id="KW-0472">Membrane</keyword>
<name>A0AAV7CGI2_ENGPU</name>
<dbReference type="InterPro" id="IPR001418">
    <property type="entry name" value="Opioid_rcpt"/>
</dbReference>
<dbReference type="GO" id="GO:0043204">
    <property type="term" value="C:perikaryon"/>
    <property type="evidence" value="ECO:0007669"/>
    <property type="project" value="UniProtKB-SubCell"/>
</dbReference>
<dbReference type="GO" id="GO:0004979">
    <property type="term" value="F:beta-endorphin receptor activity"/>
    <property type="evidence" value="ECO:0007669"/>
    <property type="project" value="TreeGrafter"/>
</dbReference>
<keyword evidence="11" id="KW-0832">Ubl conjugation</keyword>
<evidence type="ECO:0000256" key="3">
    <source>
        <dbReference type="ARBA" id="ARBA00004484"/>
    </source>
</evidence>
<dbReference type="GO" id="GO:0019233">
    <property type="term" value="P:sensory perception of pain"/>
    <property type="evidence" value="ECO:0007669"/>
    <property type="project" value="TreeGrafter"/>
</dbReference>
<sequence>MISDVNAKLLPTPSPLFRYTKMKTATNIYIFNLALADALATSTLPFQSVNYLMGTWPFGNIVCKIVISIDYYNMFTSIFTLTTMSVDRYIAVCHPVKALDFRTPRNAKIVNVCNWILSSAIGLPVMFMATTKTDRAPDCPPLPSRSPDSLTVFHFGDSHRHRHRSLMPRSRRRRWNRPSNRYPPDQLIVPSYFHILHGTGTTSLKYVSSYLLLLCQS</sequence>
<dbReference type="SUPFAM" id="SSF81321">
    <property type="entry name" value="Family A G protein-coupled receptor-like"/>
    <property type="match status" value="1"/>
</dbReference>
<protein>
    <recommendedName>
        <fullName evidence="6">Mu-type opioid receptor</fullName>
    </recommendedName>
</protein>
<evidence type="ECO:0000256" key="20">
    <source>
        <dbReference type="RuleBase" id="RU000688"/>
    </source>
</evidence>
<dbReference type="PANTHER" id="PTHR24229">
    <property type="entry name" value="NEUROPEPTIDES RECEPTOR"/>
    <property type="match status" value="1"/>
</dbReference>
<comment type="subcellular location">
    <subcellularLocation>
        <location evidence="5">Cell membrane</location>
        <topology evidence="5">Multi-pass membrane protein</topology>
    </subcellularLocation>
    <subcellularLocation>
        <location evidence="4">Cell projection</location>
        <location evidence="4">Axon</location>
    </subcellularLocation>
    <subcellularLocation>
        <location evidence="2">Cell projection</location>
        <location evidence="2">Dendrite</location>
    </subcellularLocation>
    <subcellularLocation>
        <location evidence="1">Endosome</location>
    </subcellularLocation>
    <subcellularLocation>
        <location evidence="3">Perikaryon</location>
    </subcellularLocation>
</comment>
<dbReference type="GO" id="GO:0030425">
    <property type="term" value="C:dendrite"/>
    <property type="evidence" value="ECO:0007669"/>
    <property type="project" value="UniProtKB-SubCell"/>
</dbReference>
<proteinExistence type="inferred from homology"/>
<evidence type="ECO:0000256" key="13">
    <source>
        <dbReference type="ARBA" id="ARBA00023040"/>
    </source>
</evidence>
<dbReference type="InterPro" id="IPR017452">
    <property type="entry name" value="GPCR_Rhodpsn_7TM"/>
</dbReference>
<evidence type="ECO:0000313" key="23">
    <source>
        <dbReference type="Proteomes" id="UP000824782"/>
    </source>
</evidence>
<keyword evidence="15" id="KW-0564">Palmitate</keyword>
<dbReference type="GO" id="GO:0030424">
    <property type="term" value="C:axon"/>
    <property type="evidence" value="ECO:0007669"/>
    <property type="project" value="UniProtKB-SubCell"/>
</dbReference>
<dbReference type="PROSITE" id="PS50262">
    <property type="entry name" value="G_PROTEIN_RECEP_F1_2"/>
    <property type="match status" value="1"/>
</dbReference>
<evidence type="ECO:0000256" key="1">
    <source>
        <dbReference type="ARBA" id="ARBA00004177"/>
    </source>
</evidence>
<dbReference type="GO" id="GO:0001965">
    <property type="term" value="F:G-protein alpha-subunit binding"/>
    <property type="evidence" value="ECO:0007669"/>
    <property type="project" value="TreeGrafter"/>
</dbReference>
<keyword evidence="19" id="KW-0449">Lipoprotein</keyword>
<evidence type="ECO:0000256" key="4">
    <source>
        <dbReference type="ARBA" id="ARBA00004489"/>
    </source>
</evidence>
<dbReference type="GO" id="GO:0042923">
    <property type="term" value="F:neuropeptide binding"/>
    <property type="evidence" value="ECO:0007669"/>
    <property type="project" value="TreeGrafter"/>
</dbReference>
<evidence type="ECO:0000256" key="17">
    <source>
        <dbReference type="ARBA" id="ARBA00023224"/>
    </source>
</evidence>
<organism evidence="22 23">
    <name type="scientific">Engystomops pustulosus</name>
    <name type="common">Tungara frog</name>
    <name type="synonym">Physalaemus pustulosus</name>
    <dbReference type="NCBI Taxonomy" id="76066"/>
    <lineage>
        <taxon>Eukaryota</taxon>
        <taxon>Metazoa</taxon>
        <taxon>Chordata</taxon>
        <taxon>Craniata</taxon>
        <taxon>Vertebrata</taxon>
        <taxon>Euteleostomi</taxon>
        <taxon>Amphibia</taxon>
        <taxon>Batrachia</taxon>
        <taxon>Anura</taxon>
        <taxon>Neobatrachia</taxon>
        <taxon>Hyloidea</taxon>
        <taxon>Leptodactylidae</taxon>
        <taxon>Leiuperinae</taxon>
        <taxon>Engystomops</taxon>
    </lineage>
</organism>
<evidence type="ECO:0000256" key="19">
    <source>
        <dbReference type="ARBA" id="ARBA00023288"/>
    </source>
</evidence>
<dbReference type="GO" id="GO:0005886">
    <property type="term" value="C:plasma membrane"/>
    <property type="evidence" value="ECO:0007669"/>
    <property type="project" value="UniProtKB-SubCell"/>
</dbReference>
<evidence type="ECO:0000256" key="5">
    <source>
        <dbReference type="ARBA" id="ARBA00004651"/>
    </source>
</evidence>
<evidence type="ECO:0000256" key="10">
    <source>
        <dbReference type="ARBA" id="ARBA00022753"/>
    </source>
</evidence>
<evidence type="ECO:0000256" key="15">
    <source>
        <dbReference type="ARBA" id="ARBA00023139"/>
    </source>
</evidence>
<gene>
    <name evidence="22" type="ORF">GDO81_008418</name>
</gene>
<dbReference type="GO" id="GO:0005768">
    <property type="term" value="C:endosome"/>
    <property type="evidence" value="ECO:0007669"/>
    <property type="project" value="UniProtKB-SubCell"/>
</dbReference>
<keyword evidence="7" id="KW-1003">Cell membrane</keyword>
<dbReference type="GO" id="GO:0038047">
    <property type="term" value="F:morphine receptor activity"/>
    <property type="evidence" value="ECO:0007669"/>
    <property type="project" value="TreeGrafter"/>
</dbReference>
<evidence type="ECO:0000256" key="6">
    <source>
        <dbReference type="ARBA" id="ARBA00017401"/>
    </source>
</evidence>
<keyword evidence="16 20" id="KW-0675">Receptor</keyword>
<keyword evidence="10" id="KW-0967">Endosome</keyword>
<reference evidence="22" key="1">
    <citation type="thesis" date="2020" institute="ProQuest LLC" country="789 East Eisenhower Parkway, Ann Arbor, MI, USA">
        <title>Comparative Genomics and Chromosome Evolution.</title>
        <authorList>
            <person name="Mudd A.B."/>
        </authorList>
    </citation>
    <scope>NUCLEOTIDE SEQUENCE</scope>
    <source>
        <strain evidence="22">237g6f4</strain>
        <tissue evidence="22">Blood</tissue>
    </source>
</reference>
<dbReference type="PRINTS" id="PR00237">
    <property type="entry name" value="GPCRRHODOPSN"/>
</dbReference>
<dbReference type="Proteomes" id="UP000824782">
    <property type="component" value="Unassembled WGS sequence"/>
</dbReference>
<accession>A0AAV7CGI2</accession>
<dbReference type="PANTHER" id="PTHR24229:SF7">
    <property type="entry name" value="MU-TYPE OPIOID RECEPTOR"/>
    <property type="match status" value="1"/>
</dbReference>
<evidence type="ECO:0000256" key="8">
    <source>
        <dbReference type="ARBA" id="ARBA00022553"/>
    </source>
</evidence>
<evidence type="ECO:0000256" key="16">
    <source>
        <dbReference type="ARBA" id="ARBA00023170"/>
    </source>
</evidence>
<evidence type="ECO:0000256" key="11">
    <source>
        <dbReference type="ARBA" id="ARBA00022843"/>
    </source>
</evidence>
<feature type="domain" description="G-protein coupled receptors family 1 profile" evidence="21">
    <location>
        <begin position="16"/>
        <end position="139"/>
    </location>
</feature>
<evidence type="ECO:0000256" key="7">
    <source>
        <dbReference type="ARBA" id="ARBA00022475"/>
    </source>
</evidence>